<dbReference type="AlphaFoldDB" id="A0A3R6VNZ7"/>
<gene>
    <name evidence="1" type="ORF">DYB32_010591</name>
</gene>
<evidence type="ECO:0000313" key="2">
    <source>
        <dbReference type="Proteomes" id="UP000285060"/>
    </source>
</evidence>
<protein>
    <submittedName>
        <fullName evidence="1">Uncharacterized protein</fullName>
    </submittedName>
</protein>
<dbReference type="VEuPathDB" id="FungiDB:H310_14951"/>
<dbReference type="Proteomes" id="UP000285060">
    <property type="component" value="Unassembled WGS sequence"/>
</dbReference>
<keyword evidence="2" id="KW-1185">Reference proteome</keyword>
<accession>A0A3R6VNZ7</accession>
<dbReference type="EMBL" id="QUSY01003590">
    <property type="protein sequence ID" value="RHY16983.1"/>
    <property type="molecule type" value="Genomic_DNA"/>
</dbReference>
<evidence type="ECO:0000313" key="1">
    <source>
        <dbReference type="EMBL" id="RHY16983.1"/>
    </source>
</evidence>
<comment type="caution">
    <text evidence="1">The sequence shown here is derived from an EMBL/GenBank/DDBJ whole genome shotgun (WGS) entry which is preliminary data.</text>
</comment>
<proteinExistence type="predicted"/>
<sequence length="146" mass="16525">MEIATRRYKTVLCKPFAHHTRPEVALSKRARLQTFLEQVLQLPTMFEVETKQVMVDVRVPTHQLVHDILSTTTLVPFVGDIALDSVEVVEGSIPGNRWAITHDIVANVVQVDAFRHHVRLCNTLVGHVAAIQRLLHQLFPQSSPPR</sequence>
<name>A0A3R6VNZ7_9STRA</name>
<reference evidence="1 2" key="1">
    <citation type="submission" date="2018-08" db="EMBL/GenBank/DDBJ databases">
        <title>Aphanomyces genome sequencing and annotation.</title>
        <authorList>
            <person name="Minardi D."/>
            <person name="Oidtmann B."/>
            <person name="Van Der Giezen M."/>
            <person name="Studholme D.J."/>
        </authorList>
    </citation>
    <scope>NUCLEOTIDE SEQUENCE [LARGE SCALE GENOMIC DNA]</scope>
    <source>
        <strain evidence="1 2">NJM0002</strain>
    </source>
</reference>
<organism evidence="1 2">
    <name type="scientific">Aphanomyces invadans</name>
    <dbReference type="NCBI Taxonomy" id="157072"/>
    <lineage>
        <taxon>Eukaryota</taxon>
        <taxon>Sar</taxon>
        <taxon>Stramenopiles</taxon>
        <taxon>Oomycota</taxon>
        <taxon>Saprolegniomycetes</taxon>
        <taxon>Saprolegniales</taxon>
        <taxon>Verrucalvaceae</taxon>
        <taxon>Aphanomyces</taxon>
    </lineage>
</organism>